<evidence type="ECO:0000313" key="11">
    <source>
        <dbReference type="EMBL" id="ADF87938.1"/>
    </source>
</evidence>
<dbReference type="InterPro" id="IPR008958">
    <property type="entry name" value="Transglutaminase_C"/>
</dbReference>
<feature type="active site" evidence="8">
    <location>
        <position position="397"/>
    </location>
</feature>
<feature type="binding site" evidence="9">
    <location>
        <position position="519"/>
    </location>
    <ligand>
        <name>Ca(2+)</name>
        <dbReference type="ChEBI" id="CHEBI:29108"/>
    </ligand>
</feature>
<keyword evidence="4 9" id="KW-0106">Calcium</keyword>
<feature type="active site" evidence="8">
    <location>
        <position position="329"/>
    </location>
</feature>
<keyword evidence="5" id="KW-0012">Acyltransferase</keyword>
<dbReference type="PIRSF" id="PIRSF000459">
    <property type="entry name" value="TGM_EBP42"/>
    <property type="match status" value="1"/>
</dbReference>
<dbReference type="AlphaFoldDB" id="J9PCH1"/>
<dbReference type="PANTHER" id="PTHR11590">
    <property type="entry name" value="PROTEIN-GLUTAMINE GAMMA-GLUTAMYLTRANSFERASE"/>
    <property type="match status" value="1"/>
</dbReference>
<dbReference type="Pfam" id="PF01841">
    <property type="entry name" value="Transglut_core"/>
    <property type="match status" value="1"/>
</dbReference>
<sequence>MGFFDRADRYLDRLLDNIRSDVNDRLRLDRDREAEVDRLTEEANAVEAVARVLEVDFKAKFNAASNHCEKYELVSQKKGTPVVRRGGTFTIDLTLNREIDLKKGHSLKLFFNFGNTPIVHRGTQGILDVSGKVMLDKSHDEWDVRVAGNKGKLLTLEVQIPTTAPVGIWLMALELKPKDPNADSSARQVLRDPTTIYILFNPWNKHDTTYMPEEDHRHEYVLSDVGKIWQGGYPARGRHWVFGQFDDAALPASVLLLERSGLNHEARGDPIFVSRTISKMVNSNDDNGVLVGKWSGSYDDGTAPSQWTGSIKILEEYVLRQKPVKYGQCWVFAGVANTVCRALGLPARVVTNLNSAHDTDVSLTIDEYMDAKGNKITTARSDATNPAGLGDSIWNFHVWNDVWMDRPDLPKGYGGWQAIDATPQETSDGMYQCGPASHEAIRRGQMEYKYDVPFVLAEVNADVVKWQEDPTAQDGFKKLSSNKSHVGRQLLTKKVGLLDDGGYGGKDYEDCTLLYKPPEGSKAERVTLQTAARRSRNARHAFRLPSVAEEDVSFSLVDIDRIMIGDDFSVTVKAENQSEKKRTVDIVLKTGSTYYTGAPAALINEVSAEFVLQPKEHKTLSLPVPYSQYYKKLVEHAMVKMVAHCRVEETSYAWIGDDCFEVTKPDMLVETLDKAVVGQPFKARFSFINPLPIKLKDCVLVVDGPGLTRPKTIPMRDVPGKAGMQWEQVIVPQKAGQFVLICTFNSTQLLNLSGSVKVMVSEV</sequence>
<organism evidence="11">
    <name type="scientific">Eriocheir sinensis</name>
    <name type="common">Chinese mitten crab</name>
    <dbReference type="NCBI Taxonomy" id="95602"/>
    <lineage>
        <taxon>Eukaryota</taxon>
        <taxon>Metazoa</taxon>
        <taxon>Ecdysozoa</taxon>
        <taxon>Arthropoda</taxon>
        <taxon>Crustacea</taxon>
        <taxon>Multicrustacea</taxon>
        <taxon>Malacostraca</taxon>
        <taxon>Eumalacostraca</taxon>
        <taxon>Eucarida</taxon>
        <taxon>Decapoda</taxon>
        <taxon>Pleocyemata</taxon>
        <taxon>Brachyura</taxon>
        <taxon>Eubrachyura</taxon>
        <taxon>Grapsoidea</taxon>
        <taxon>Varunidae</taxon>
        <taxon>Eriocheir</taxon>
    </lineage>
</organism>
<dbReference type="Pfam" id="PF00927">
    <property type="entry name" value="Transglut_C"/>
    <property type="match status" value="2"/>
</dbReference>
<dbReference type="InterPro" id="IPR013808">
    <property type="entry name" value="Transglutaminase_AS"/>
</dbReference>
<proteinExistence type="evidence at transcript level"/>
<evidence type="ECO:0000256" key="1">
    <source>
        <dbReference type="ARBA" id="ARBA00005968"/>
    </source>
</evidence>
<dbReference type="FunFam" id="3.90.260.10:FF:000001">
    <property type="entry name" value="Protein-glutamine gamma-glutamyltransferase 2"/>
    <property type="match status" value="1"/>
</dbReference>
<evidence type="ECO:0000256" key="6">
    <source>
        <dbReference type="ARBA" id="ARBA00024222"/>
    </source>
</evidence>
<accession>J9PCH1</accession>
<dbReference type="FunFam" id="2.60.40.10:FF:000171">
    <property type="entry name" value="protein-glutamine gamma-glutamyltransferase 6"/>
    <property type="match status" value="1"/>
</dbReference>
<evidence type="ECO:0000256" key="5">
    <source>
        <dbReference type="ARBA" id="ARBA00023315"/>
    </source>
</evidence>
<dbReference type="FunFam" id="2.60.40.10:FF:000090">
    <property type="entry name" value="Protein-glutamine gamma-glutamyltransferase 2"/>
    <property type="match status" value="1"/>
</dbReference>
<feature type="active site" evidence="8">
    <location>
        <position position="420"/>
    </location>
</feature>
<dbReference type="InterPro" id="IPR038765">
    <property type="entry name" value="Papain-like_cys_pep_sf"/>
</dbReference>
<evidence type="ECO:0000256" key="2">
    <source>
        <dbReference type="ARBA" id="ARBA00022679"/>
    </source>
</evidence>
<dbReference type="GO" id="GO:0046872">
    <property type="term" value="F:metal ion binding"/>
    <property type="evidence" value="ECO:0007669"/>
    <property type="project" value="UniProtKB-KW"/>
</dbReference>
<dbReference type="EC" id="2.3.2.13" evidence="6"/>
<dbReference type="InterPro" id="IPR013783">
    <property type="entry name" value="Ig-like_fold"/>
</dbReference>
<keyword evidence="3 9" id="KW-0479">Metal-binding</keyword>
<dbReference type="InterPro" id="IPR001102">
    <property type="entry name" value="Transglutaminase_N"/>
</dbReference>
<dbReference type="SUPFAM" id="SSF49309">
    <property type="entry name" value="Transglutaminase, two C-terminal domains"/>
    <property type="match status" value="2"/>
</dbReference>
<dbReference type="PANTHER" id="PTHR11590:SF40">
    <property type="entry name" value="HEMOCYTE PROTEIN-GLUTAMINE GAMMA-GLUTAMYLTRANSFERASE-LIKE PROTEIN"/>
    <property type="match status" value="1"/>
</dbReference>
<comment type="cofactor">
    <cofactor evidence="9">
        <name>Ca(2+)</name>
        <dbReference type="ChEBI" id="CHEBI:29108"/>
    </cofactor>
    <text evidence="9">Binds 1 Ca(2+) ion per subunit.</text>
</comment>
<protein>
    <recommendedName>
        <fullName evidence="6">protein-glutamine gamma-glutamyltransferase</fullName>
        <ecNumber evidence="6">2.3.2.13</ecNumber>
    </recommendedName>
</protein>
<dbReference type="PROSITE" id="PS00547">
    <property type="entry name" value="TRANSGLUTAMINASES"/>
    <property type="match status" value="1"/>
</dbReference>
<dbReference type="InterPro" id="IPR036238">
    <property type="entry name" value="Transglutaminase_C_sf"/>
</dbReference>
<dbReference type="Pfam" id="PF00868">
    <property type="entry name" value="Transglut_N"/>
    <property type="match status" value="1"/>
</dbReference>
<feature type="binding site" evidence="9">
    <location>
        <position position="460"/>
    </location>
    <ligand>
        <name>Ca(2+)</name>
        <dbReference type="ChEBI" id="CHEBI:29108"/>
    </ligand>
</feature>
<evidence type="ECO:0000256" key="4">
    <source>
        <dbReference type="ARBA" id="ARBA00022837"/>
    </source>
</evidence>
<evidence type="ECO:0000259" key="10">
    <source>
        <dbReference type="SMART" id="SM00460"/>
    </source>
</evidence>
<dbReference type="GO" id="GO:0003810">
    <property type="term" value="F:protein-glutamine gamma-glutamyltransferase activity"/>
    <property type="evidence" value="ECO:0007669"/>
    <property type="project" value="UniProtKB-EC"/>
</dbReference>
<evidence type="ECO:0000256" key="8">
    <source>
        <dbReference type="PIRSR" id="PIRSR000459-1"/>
    </source>
</evidence>
<dbReference type="InterPro" id="IPR002931">
    <property type="entry name" value="Transglutaminase-like"/>
</dbReference>
<dbReference type="InterPro" id="IPR023608">
    <property type="entry name" value="Transglutaminase_animal"/>
</dbReference>
<comment type="catalytic activity">
    <reaction evidence="7">
        <text>L-glutaminyl-[protein] + L-lysyl-[protein] = [protein]-L-lysyl-N(6)-5-L-glutamyl-[protein] + NH4(+)</text>
        <dbReference type="Rhea" id="RHEA:54816"/>
        <dbReference type="Rhea" id="RHEA-COMP:9752"/>
        <dbReference type="Rhea" id="RHEA-COMP:10207"/>
        <dbReference type="Rhea" id="RHEA-COMP:14005"/>
        <dbReference type="ChEBI" id="CHEBI:28938"/>
        <dbReference type="ChEBI" id="CHEBI:29969"/>
        <dbReference type="ChEBI" id="CHEBI:30011"/>
        <dbReference type="ChEBI" id="CHEBI:138370"/>
        <dbReference type="EC" id="2.3.2.13"/>
    </reaction>
</comment>
<evidence type="ECO:0000256" key="9">
    <source>
        <dbReference type="PIRSR" id="PIRSR000459-2"/>
    </source>
</evidence>
<dbReference type="SUPFAM" id="SSF54001">
    <property type="entry name" value="Cysteine proteinases"/>
    <property type="match status" value="1"/>
</dbReference>
<keyword evidence="2" id="KW-0808">Transferase</keyword>
<dbReference type="InterPro" id="IPR014756">
    <property type="entry name" value="Ig_E-set"/>
</dbReference>
<name>J9PCH1_ERISI</name>
<dbReference type="Gene3D" id="2.60.40.10">
    <property type="entry name" value="Immunoglobulins"/>
    <property type="match status" value="3"/>
</dbReference>
<dbReference type="InterPro" id="IPR036985">
    <property type="entry name" value="Transglutaminase-like_sf"/>
</dbReference>
<dbReference type="EMBL" id="GU002538">
    <property type="protein sequence ID" value="ADF87938.1"/>
    <property type="molecule type" value="mRNA"/>
</dbReference>
<dbReference type="SUPFAM" id="SSF81296">
    <property type="entry name" value="E set domains"/>
    <property type="match status" value="1"/>
</dbReference>
<dbReference type="SMART" id="SM00460">
    <property type="entry name" value="TGc"/>
    <property type="match status" value="1"/>
</dbReference>
<reference evidence="11" key="1">
    <citation type="submission" date="2009-09" db="EMBL/GenBank/DDBJ databases">
        <authorList>
            <person name="Li F."/>
            <person name="Song L."/>
        </authorList>
    </citation>
    <scope>NUCLEOTIDE SEQUENCE</scope>
</reference>
<feature type="domain" description="Transglutaminase-like" evidence="10">
    <location>
        <begin position="321"/>
        <end position="423"/>
    </location>
</feature>
<dbReference type="Gene3D" id="3.90.260.10">
    <property type="entry name" value="Transglutaminase-like"/>
    <property type="match status" value="1"/>
</dbReference>
<dbReference type="InterPro" id="IPR050779">
    <property type="entry name" value="Transglutaminase"/>
</dbReference>
<evidence type="ECO:0000256" key="3">
    <source>
        <dbReference type="ARBA" id="ARBA00022723"/>
    </source>
</evidence>
<comment type="similarity">
    <text evidence="1">Belongs to the transglutaminase superfamily. Transglutaminase family.</text>
</comment>
<dbReference type="OrthoDB" id="437511at2759"/>
<feature type="binding site" evidence="9">
    <location>
        <position position="462"/>
    </location>
    <ligand>
        <name>Ca(2+)</name>
        <dbReference type="ChEBI" id="CHEBI:29108"/>
    </ligand>
</feature>
<evidence type="ECO:0000256" key="7">
    <source>
        <dbReference type="ARBA" id="ARBA00051843"/>
    </source>
</evidence>
<feature type="binding site" evidence="9">
    <location>
        <position position="524"/>
    </location>
    <ligand>
        <name>Ca(2+)</name>
        <dbReference type="ChEBI" id="CHEBI:29108"/>
    </ligand>
</feature>